<evidence type="ECO:0000256" key="3">
    <source>
        <dbReference type="SAM" id="MobiDB-lite"/>
    </source>
</evidence>
<dbReference type="InterPro" id="IPR012337">
    <property type="entry name" value="RNaseH-like_sf"/>
</dbReference>
<dbReference type="PANTHER" id="PTHR12801">
    <property type="entry name" value="RNA EXONUCLEASE REXO1 / RECO3 FAMILY MEMBER-RELATED"/>
    <property type="match status" value="1"/>
</dbReference>
<dbReference type="Gene3D" id="3.30.420.10">
    <property type="entry name" value="Ribonuclease H-like superfamily/Ribonuclease H"/>
    <property type="match status" value="1"/>
</dbReference>
<dbReference type="GO" id="GO:0006308">
    <property type="term" value="P:DNA catabolic process"/>
    <property type="evidence" value="ECO:0007669"/>
    <property type="project" value="TreeGrafter"/>
</dbReference>
<feature type="domain" description="Exonuclease" evidence="4">
    <location>
        <begin position="143"/>
        <end position="272"/>
    </location>
</feature>
<dbReference type="GO" id="GO:0004527">
    <property type="term" value="F:exonuclease activity"/>
    <property type="evidence" value="ECO:0007669"/>
    <property type="project" value="InterPro"/>
</dbReference>
<feature type="compositionally biased region" description="Polar residues" evidence="3">
    <location>
        <begin position="1"/>
        <end position="15"/>
    </location>
</feature>
<feature type="compositionally biased region" description="Low complexity" evidence="3">
    <location>
        <begin position="34"/>
        <end position="48"/>
    </location>
</feature>
<dbReference type="Pfam" id="PF00929">
    <property type="entry name" value="RNase_T"/>
    <property type="match status" value="1"/>
</dbReference>
<evidence type="ECO:0000259" key="4">
    <source>
        <dbReference type="SMART" id="SM00479"/>
    </source>
</evidence>
<keyword evidence="2" id="KW-0378">Hydrolase</keyword>
<protein>
    <recommendedName>
        <fullName evidence="4">Exonuclease domain-containing protein</fullName>
    </recommendedName>
</protein>
<dbReference type="Ensembl" id="ENSEAST00005015444.1">
    <property type="protein sequence ID" value="ENSEASP00005014206.1"/>
    <property type="gene ID" value="ENSEASG00005009915.1"/>
</dbReference>
<accession>A0A8C4LMQ3</accession>
<dbReference type="AlphaFoldDB" id="A0A8C4LMQ3"/>
<dbReference type="GO" id="GO:0003676">
    <property type="term" value="F:nucleic acid binding"/>
    <property type="evidence" value="ECO:0007669"/>
    <property type="project" value="InterPro"/>
</dbReference>
<dbReference type="PANTHER" id="PTHR12801:SF158">
    <property type="entry name" value="RNA EXONUCLEASE 4"/>
    <property type="match status" value="1"/>
</dbReference>
<feature type="region of interest" description="Disordered" evidence="3">
    <location>
        <begin position="1"/>
        <end position="77"/>
    </location>
</feature>
<evidence type="ECO:0000313" key="5">
    <source>
        <dbReference type="Ensembl" id="ENSEASP00005014206.1"/>
    </source>
</evidence>
<proteinExistence type="predicted"/>
<reference evidence="5" key="1">
    <citation type="submission" date="2023-03" db="UniProtKB">
        <authorList>
            <consortium name="Ensembl"/>
        </authorList>
    </citation>
    <scope>IDENTIFICATION</scope>
</reference>
<dbReference type="InterPro" id="IPR013520">
    <property type="entry name" value="Ribonucl_H"/>
</dbReference>
<dbReference type="InterPro" id="IPR047021">
    <property type="entry name" value="REXO1/3/4-like"/>
</dbReference>
<sequence>MDSEKQPQIIQQNREASPGKAKRDETGAKKAEHAASGGSAPSGAPAKASRAEHSEKGTKRRTNGDISLTQGDIKHKKRKAKEAAVALAPAPPTEEDIWFDDVDPADIEAAIGPEAAEIARKQLGQSKKSVTLVKEQAFSGLTKALALDCEMVGVGPSGEESIAARVSVVNQYGKCVYDKYVKPTQPVTDYRTAVSGIRPEHLRQGEEFEVVQKEVADMLRGRILVGHALHNDLKVLLPPAATRMPSCWLAVCSARHGRALLVFLNLCLCWESSSDSVRDRLASSCCVPGAVLGILCERDLL</sequence>
<organism evidence="5">
    <name type="scientific">Equus asinus asinus</name>
    <dbReference type="NCBI Taxonomy" id="83772"/>
    <lineage>
        <taxon>Eukaryota</taxon>
        <taxon>Metazoa</taxon>
        <taxon>Chordata</taxon>
        <taxon>Craniata</taxon>
        <taxon>Vertebrata</taxon>
        <taxon>Euteleostomi</taxon>
        <taxon>Mammalia</taxon>
        <taxon>Eutheria</taxon>
        <taxon>Laurasiatheria</taxon>
        <taxon>Perissodactyla</taxon>
        <taxon>Equidae</taxon>
        <taxon>Equus</taxon>
    </lineage>
</organism>
<dbReference type="SUPFAM" id="SSF53098">
    <property type="entry name" value="Ribonuclease H-like"/>
    <property type="match status" value="1"/>
</dbReference>
<dbReference type="InterPro" id="IPR036397">
    <property type="entry name" value="RNaseH_sf"/>
</dbReference>
<evidence type="ECO:0000256" key="1">
    <source>
        <dbReference type="ARBA" id="ARBA00022722"/>
    </source>
</evidence>
<evidence type="ECO:0000256" key="2">
    <source>
        <dbReference type="ARBA" id="ARBA00022801"/>
    </source>
</evidence>
<feature type="compositionally biased region" description="Basic and acidic residues" evidence="3">
    <location>
        <begin position="21"/>
        <end position="33"/>
    </location>
</feature>
<keyword evidence="1" id="KW-0540">Nuclease</keyword>
<name>A0A8C4LMQ3_EQUAS</name>
<dbReference type="GO" id="GO:0005634">
    <property type="term" value="C:nucleus"/>
    <property type="evidence" value="ECO:0007669"/>
    <property type="project" value="TreeGrafter"/>
</dbReference>
<dbReference type="SMART" id="SM00479">
    <property type="entry name" value="EXOIII"/>
    <property type="match status" value="1"/>
</dbReference>